<sequence length="670" mass="74468">MQKGHSFKAELATNQAAFERSLGAEVLNEETWRKASLDFFKLVGLGIRDCCTLCGPHPKVLLCDGIVGLANSDGGKKPGGLGSTTLDARRTMVHPSRFANGELLEKRSISGRDYCGAGLEGGGMKRKLLLQPELREAVARLSQHRPKDEKLGPRLSKAGFLSLLDGLAHEDPRVVKGIGPGEAEGPLPEDGKRRLLTEQRTMVRDRNLAVYELLRGIQADFEARGMNPNLWESWVGEWTELLYSLGAHDSDEDLIGGAALGVIHKLLLGGEALLEDRRQMGRAAPILRRILDAHGGLTFPAFFMGTLHQLYLLTLAARGTTGFEVEGEFGWVYQAVRPFDEAVWLLREARERPLSQEESGRLEKARALANELLPGVENLSPSPQQWRSMSERQRALLWDRLGRDEEGVELHPLPKGHAFRAEQDALAHYSFPGWEQKRGLPQYSSFEHSDGRSRSSEEFKCATGRSVTEWDAENVPGLVKGGGKMVKRGGGAKRPNRSRGVFVFCCPHRMIYGFHVMLRGESPRDPFAVLYTRLRREHLPKTLVFDNACALRNYCMRRAPAHFADVRFLVDRFHYAKAGAEVHKCGPSNSADSYDSLCWMNTSAVESVNSFLKGFRSLGWYSGLDNFMVILPLLLDAYNAGLKRVDDGKLCIAIAASCWSVGVRHRLLLG</sequence>
<name>A0A1Y1IQU8_KLENI</name>
<dbReference type="Proteomes" id="UP000054558">
    <property type="component" value="Unassembled WGS sequence"/>
</dbReference>
<dbReference type="PANTHER" id="PTHR34305:SF1">
    <property type="entry name" value="SWIM-TYPE DOMAIN-CONTAINING PROTEIN"/>
    <property type="match status" value="1"/>
</dbReference>
<gene>
    <name evidence="1" type="ORF">KFL_013760020</name>
</gene>
<accession>A0A1Y1IQU8</accession>
<dbReference type="EMBL" id="DF238325">
    <property type="protein sequence ID" value="GAQ93230.1"/>
    <property type="molecule type" value="Genomic_DNA"/>
</dbReference>
<proteinExistence type="predicted"/>
<evidence type="ECO:0008006" key="3">
    <source>
        <dbReference type="Google" id="ProtNLM"/>
    </source>
</evidence>
<protein>
    <recommendedName>
        <fullName evidence="3">HMG domain-containing protein</fullName>
    </recommendedName>
</protein>
<dbReference type="AlphaFoldDB" id="A0A1Y1IQU8"/>
<evidence type="ECO:0000313" key="1">
    <source>
        <dbReference type="EMBL" id="GAQ93230.1"/>
    </source>
</evidence>
<keyword evidence="2" id="KW-1185">Reference proteome</keyword>
<dbReference type="PANTHER" id="PTHR34305">
    <property type="entry name" value="EXPRESSED PROTEIN"/>
    <property type="match status" value="1"/>
</dbReference>
<reference evidence="1 2" key="1">
    <citation type="journal article" date="2014" name="Nat. Commun.">
        <title>Klebsormidium flaccidum genome reveals primary factors for plant terrestrial adaptation.</title>
        <authorList>
            <person name="Hori K."/>
            <person name="Maruyama F."/>
            <person name="Fujisawa T."/>
            <person name="Togashi T."/>
            <person name="Yamamoto N."/>
            <person name="Seo M."/>
            <person name="Sato S."/>
            <person name="Yamada T."/>
            <person name="Mori H."/>
            <person name="Tajima N."/>
            <person name="Moriyama T."/>
            <person name="Ikeuchi M."/>
            <person name="Watanabe M."/>
            <person name="Wada H."/>
            <person name="Kobayashi K."/>
            <person name="Saito M."/>
            <person name="Masuda T."/>
            <person name="Sasaki-Sekimoto Y."/>
            <person name="Mashiguchi K."/>
            <person name="Awai K."/>
            <person name="Shimojima M."/>
            <person name="Masuda S."/>
            <person name="Iwai M."/>
            <person name="Nobusawa T."/>
            <person name="Narise T."/>
            <person name="Kondo S."/>
            <person name="Saito H."/>
            <person name="Sato R."/>
            <person name="Murakawa M."/>
            <person name="Ihara Y."/>
            <person name="Oshima-Yamada Y."/>
            <person name="Ohtaka K."/>
            <person name="Satoh M."/>
            <person name="Sonobe K."/>
            <person name="Ishii M."/>
            <person name="Ohtani R."/>
            <person name="Kanamori-Sato M."/>
            <person name="Honoki R."/>
            <person name="Miyazaki D."/>
            <person name="Mochizuki H."/>
            <person name="Umetsu J."/>
            <person name="Higashi K."/>
            <person name="Shibata D."/>
            <person name="Kamiya Y."/>
            <person name="Sato N."/>
            <person name="Nakamura Y."/>
            <person name="Tabata S."/>
            <person name="Ida S."/>
            <person name="Kurokawa K."/>
            <person name="Ohta H."/>
        </authorList>
    </citation>
    <scope>NUCLEOTIDE SEQUENCE [LARGE SCALE GENOMIC DNA]</scope>
    <source>
        <strain evidence="1 2">NIES-2285</strain>
    </source>
</reference>
<evidence type="ECO:0000313" key="2">
    <source>
        <dbReference type="Proteomes" id="UP000054558"/>
    </source>
</evidence>
<dbReference type="STRING" id="105231.A0A1Y1IQU8"/>
<organism evidence="1 2">
    <name type="scientific">Klebsormidium nitens</name>
    <name type="common">Green alga</name>
    <name type="synonym">Ulothrix nitens</name>
    <dbReference type="NCBI Taxonomy" id="105231"/>
    <lineage>
        <taxon>Eukaryota</taxon>
        <taxon>Viridiplantae</taxon>
        <taxon>Streptophyta</taxon>
        <taxon>Klebsormidiophyceae</taxon>
        <taxon>Klebsormidiales</taxon>
        <taxon>Klebsormidiaceae</taxon>
        <taxon>Klebsormidium</taxon>
    </lineage>
</organism>